<sequence length="748" mass="91149">MTNKLNNSSFLKINNLAFRDKNFNLIINNFTLNIKKGEIHAFLSDDREQLERLKWLFIDNLNENKKTEEFIFDQGERYSKANLLLNKNYSGKHTSYTNLFYKFIKSDYARNKYNKNLKEFKSKINDLESKIEKKKNQLSKSNFSLKDAANDFALNEGKKYFKNSEINILNIKEELSLIDIKIERERNIYKRNLKYIKKKYFFNIYQLKNKKEEWKKTSYFFKDLNKSWYFLSKKEFLLVKKYSLDQRDFLIIKNEIKRFIRLLILESGEKNNILIANPIRMRLFLLIKNLEKIDLSEEKIEYIWNNVLNIINKNSDQIKENIKVKISEFQNYINNLLFQKSIINTKINRITYNYLSLYVRNKIKEIEYMIFDIKKIREDISLKNHNKFSINLYLADIKHYNYQVFILENLRNYFINLVDFFGEAYFFYDFSYLKKFHKIIDQKTEEIYKKYKNYYDWQIKSSIDRKKLQRFILKKELNLLISDSRKRKIVLRKILFDNKILINKTNQFFNNTKKEFIKNVIKDFKEQDIEFDEKAIEKKNQQVLILEKELEEVVNEYNKFHKTKFNKFEKNLFDERLNSFLKYLNISEQSLNKKYQKLDINEKILIQILNLLIIDSPLVIIDDYFLNDFNIKLSEIVRNLNIINQDYKFTILIFVNNLKFIQLFAKRITFFYNGQYLETVNIVKDWINELKNSQSKDLLFYISKDSLKSYNFFNSYKPVGERFRDINYNLGKNKKLKNNHLVYTSDKF</sequence>
<keyword evidence="3" id="KW-1185">Reference proteome</keyword>
<dbReference type="AlphaFoldDB" id="W8GNE0"/>
<organism evidence="2 3">
    <name type="scientific">Candidatus Hepatoplasma crinochetorum Av</name>
    <dbReference type="NCBI Taxonomy" id="1427984"/>
    <lineage>
        <taxon>Bacteria</taxon>
        <taxon>Bacillati</taxon>
        <taxon>Mycoplasmatota</taxon>
        <taxon>Mollicutes</taxon>
        <taxon>Candidatus Hepatoplasmataceae</taxon>
        <taxon>Candidatus Hepatoplasma</taxon>
    </lineage>
</organism>
<keyword evidence="1" id="KW-0175">Coiled coil</keyword>
<accession>W8GNE0</accession>
<dbReference type="Gene3D" id="3.40.50.300">
    <property type="entry name" value="P-loop containing nucleotide triphosphate hydrolases"/>
    <property type="match status" value="1"/>
</dbReference>
<gene>
    <name evidence="2" type="ORF">X271_00436</name>
</gene>
<proteinExistence type="predicted"/>
<dbReference type="Proteomes" id="UP000019450">
    <property type="component" value="Chromosome"/>
</dbReference>
<evidence type="ECO:0000313" key="3">
    <source>
        <dbReference type="Proteomes" id="UP000019450"/>
    </source>
</evidence>
<evidence type="ECO:0000256" key="1">
    <source>
        <dbReference type="SAM" id="Coils"/>
    </source>
</evidence>
<protein>
    <submittedName>
        <fullName evidence="2">ABC-type antimicrobial peptide transport system, ATPase component</fullName>
    </submittedName>
</protein>
<name>W8GNE0_9MOLU</name>
<feature type="coiled-coil region" evidence="1">
    <location>
        <begin position="522"/>
        <end position="556"/>
    </location>
</feature>
<reference evidence="2 3" key="1">
    <citation type="journal article" date="2014" name="Genome Biol. Evol.">
        <title>Phylogenomics of "Candidatus Hepatoplasma crinochetorum," a Lineage of Mollicutes Associated with Noninsect Arthropods.</title>
        <authorList>
            <person name="Leclercq S."/>
            <person name="Dittmer J."/>
            <person name="Bouchon D."/>
            <person name="Cordaux R."/>
        </authorList>
    </citation>
    <scope>NUCLEOTIDE SEQUENCE [LARGE SCALE GENOMIC DNA]</scope>
    <source>
        <strain evidence="2 3">Av</strain>
    </source>
</reference>
<dbReference type="EMBL" id="CP006932">
    <property type="protein sequence ID" value="AHK22541.1"/>
    <property type="molecule type" value="Genomic_DNA"/>
</dbReference>
<dbReference type="STRING" id="1427984.X271_00436"/>
<dbReference type="HOGENOM" id="CLU_371607_0_0_14"/>
<feature type="coiled-coil region" evidence="1">
    <location>
        <begin position="110"/>
        <end position="144"/>
    </location>
</feature>
<dbReference type="RefSeq" id="WP_025208831.1">
    <property type="nucleotide sequence ID" value="NZ_CP006932.1"/>
</dbReference>
<dbReference type="KEGG" id="hcr:X271_00436"/>
<dbReference type="SUPFAM" id="SSF52540">
    <property type="entry name" value="P-loop containing nucleoside triphosphate hydrolases"/>
    <property type="match status" value="1"/>
</dbReference>
<dbReference type="InterPro" id="IPR027417">
    <property type="entry name" value="P-loop_NTPase"/>
</dbReference>
<evidence type="ECO:0000313" key="2">
    <source>
        <dbReference type="EMBL" id="AHK22541.1"/>
    </source>
</evidence>